<accession>A0ABD0PHR8</accession>
<evidence type="ECO:0000313" key="6">
    <source>
        <dbReference type="Proteomes" id="UP001529510"/>
    </source>
</evidence>
<sequence length="68" mass="7373">SPGETPREVEGDASLAGYPWFHGTLSRVRAAQLVLAGGARSHGLFVIRQSETRPGEYVLTFNFQGKAK</sequence>
<dbReference type="Proteomes" id="UP001529510">
    <property type="component" value="Unassembled WGS sequence"/>
</dbReference>
<feature type="non-terminal residue" evidence="5">
    <location>
        <position position="1"/>
    </location>
</feature>
<dbReference type="InterPro" id="IPR000980">
    <property type="entry name" value="SH2"/>
</dbReference>
<gene>
    <name evidence="5" type="ORF">M9458_029390</name>
</gene>
<dbReference type="InterPro" id="IPR036860">
    <property type="entry name" value="SH2_dom_sf"/>
</dbReference>
<keyword evidence="6" id="KW-1185">Reference proteome</keyword>
<keyword evidence="2" id="KW-0597">Phosphoprotein</keyword>
<proteinExistence type="inferred from homology"/>
<evidence type="ECO:0000256" key="1">
    <source>
        <dbReference type="ARBA" id="ARBA00010220"/>
    </source>
</evidence>
<evidence type="ECO:0000256" key="2">
    <source>
        <dbReference type="ARBA" id="ARBA00022553"/>
    </source>
</evidence>
<comment type="caution">
    <text evidence="5">The sequence shown here is derived from an EMBL/GenBank/DDBJ whole genome shotgun (WGS) entry which is preliminary data.</text>
</comment>
<name>A0ABD0PHR8_CIRMR</name>
<dbReference type="Pfam" id="PF00017">
    <property type="entry name" value="SH2"/>
    <property type="match status" value="1"/>
</dbReference>
<protein>
    <recommendedName>
        <fullName evidence="4">SH2 domain-containing protein</fullName>
    </recommendedName>
</protein>
<evidence type="ECO:0000256" key="3">
    <source>
        <dbReference type="PROSITE-ProRule" id="PRU00191"/>
    </source>
</evidence>
<organism evidence="5 6">
    <name type="scientific">Cirrhinus mrigala</name>
    <name type="common">Mrigala</name>
    <dbReference type="NCBI Taxonomy" id="683832"/>
    <lineage>
        <taxon>Eukaryota</taxon>
        <taxon>Metazoa</taxon>
        <taxon>Chordata</taxon>
        <taxon>Craniata</taxon>
        <taxon>Vertebrata</taxon>
        <taxon>Euteleostomi</taxon>
        <taxon>Actinopterygii</taxon>
        <taxon>Neopterygii</taxon>
        <taxon>Teleostei</taxon>
        <taxon>Ostariophysi</taxon>
        <taxon>Cypriniformes</taxon>
        <taxon>Cyprinidae</taxon>
        <taxon>Labeoninae</taxon>
        <taxon>Labeonini</taxon>
        <taxon>Cirrhinus</taxon>
    </lineage>
</organism>
<dbReference type="Gene3D" id="3.30.505.10">
    <property type="entry name" value="SH2 domain"/>
    <property type="match status" value="1"/>
</dbReference>
<dbReference type="PRINTS" id="PR00401">
    <property type="entry name" value="SH2DOMAIN"/>
</dbReference>
<feature type="domain" description="SH2" evidence="4">
    <location>
        <begin position="20"/>
        <end position="68"/>
    </location>
</feature>
<evidence type="ECO:0000313" key="5">
    <source>
        <dbReference type="EMBL" id="KAL0173422.1"/>
    </source>
</evidence>
<dbReference type="PANTHER" id="PTHR10872:SF4">
    <property type="entry name" value="SH2B ADAPTER PROTEIN 2"/>
    <property type="match status" value="1"/>
</dbReference>
<keyword evidence="3" id="KW-0727">SH2 domain</keyword>
<dbReference type="AlphaFoldDB" id="A0ABD0PHR8"/>
<dbReference type="PROSITE" id="PS50001">
    <property type="entry name" value="SH2"/>
    <property type="match status" value="1"/>
</dbReference>
<comment type="similarity">
    <text evidence="1">Belongs to the SH2B adapter family.</text>
</comment>
<reference evidence="5 6" key="1">
    <citation type="submission" date="2024-05" db="EMBL/GenBank/DDBJ databases">
        <title>Genome sequencing and assembly of Indian major carp, Cirrhinus mrigala (Hamilton, 1822).</title>
        <authorList>
            <person name="Mohindra V."/>
            <person name="Chowdhury L.M."/>
            <person name="Lal K."/>
            <person name="Jena J.K."/>
        </authorList>
    </citation>
    <scope>NUCLEOTIDE SEQUENCE [LARGE SCALE GENOMIC DNA]</scope>
    <source>
        <strain evidence="5">CM1030</strain>
        <tissue evidence="5">Blood</tissue>
    </source>
</reference>
<evidence type="ECO:0000259" key="4">
    <source>
        <dbReference type="PROSITE" id="PS50001"/>
    </source>
</evidence>
<dbReference type="PANTHER" id="PTHR10872">
    <property type="entry name" value="SH2B ADAPTER PROTEIN"/>
    <property type="match status" value="1"/>
</dbReference>
<dbReference type="EMBL" id="JAMKFB020000015">
    <property type="protein sequence ID" value="KAL0173422.1"/>
    <property type="molecule type" value="Genomic_DNA"/>
</dbReference>
<dbReference type="InterPro" id="IPR030523">
    <property type="entry name" value="SH2B"/>
</dbReference>
<dbReference type="SUPFAM" id="SSF55550">
    <property type="entry name" value="SH2 domain"/>
    <property type="match status" value="1"/>
</dbReference>
<feature type="non-terminal residue" evidence="5">
    <location>
        <position position="68"/>
    </location>
</feature>